<protein>
    <recommendedName>
        <fullName evidence="3">NTP pyrophosphohydrolase MazG putative catalytic core domain-containing protein</fullName>
    </recommendedName>
</protein>
<sequence length="106" mass="11861">MKHLGPFQDLWDAWDEADEAIRAKPLYHFELAVGAQFDELRGHLAADLPGKAANEAVAIISVALNLLRRLGYTPDEVAELTRARAADRMRGQTSAILDKYRRQFGV</sequence>
<dbReference type="KEGG" id="kphy:AOZ06_43105"/>
<gene>
    <name evidence="1" type="ORF">AOZ06_43105</name>
</gene>
<evidence type="ECO:0008006" key="3">
    <source>
        <dbReference type="Google" id="ProtNLM"/>
    </source>
</evidence>
<dbReference type="EMBL" id="CP012752">
    <property type="protein sequence ID" value="ALG12747.1"/>
    <property type="molecule type" value="Genomic_DNA"/>
</dbReference>
<evidence type="ECO:0000313" key="2">
    <source>
        <dbReference type="Proteomes" id="UP000063699"/>
    </source>
</evidence>
<evidence type="ECO:0000313" key="1">
    <source>
        <dbReference type="EMBL" id="ALG12747.1"/>
    </source>
</evidence>
<keyword evidence="2" id="KW-1185">Reference proteome</keyword>
<name>A0A0N9ICN9_9PSEU</name>
<dbReference type="AlphaFoldDB" id="A0A0N9ICN9"/>
<organism evidence="1 2">
    <name type="scientific">Kibdelosporangium phytohabitans</name>
    <dbReference type="NCBI Taxonomy" id="860235"/>
    <lineage>
        <taxon>Bacteria</taxon>
        <taxon>Bacillati</taxon>
        <taxon>Actinomycetota</taxon>
        <taxon>Actinomycetes</taxon>
        <taxon>Pseudonocardiales</taxon>
        <taxon>Pseudonocardiaceae</taxon>
        <taxon>Kibdelosporangium</taxon>
    </lineage>
</organism>
<dbReference type="OrthoDB" id="4209451at2"/>
<dbReference type="Proteomes" id="UP000063699">
    <property type="component" value="Chromosome"/>
</dbReference>
<dbReference type="RefSeq" id="WP_054294639.1">
    <property type="nucleotide sequence ID" value="NZ_CP012752.1"/>
</dbReference>
<reference evidence="1 2" key="1">
    <citation type="submission" date="2015-07" db="EMBL/GenBank/DDBJ databases">
        <title>Genome sequencing of Kibdelosporangium phytohabitans.</title>
        <authorList>
            <person name="Qin S."/>
            <person name="Xing K."/>
        </authorList>
    </citation>
    <scope>NUCLEOTIDE SEQUENCE [LARGE SCALE GENOMIC DNA]</scope>
    <source>
        <strain evidence="1 2">KLBMP1111</strain>
    </source>
</reference>
<accession>A0A0N9ICN9</accession>
<proteinExistence type="predicted"/>